<comment type="caution">
    <text evidence="1">The sequence shown here is derived from an EMBL/GenBank/DDBJ whole genome shotgun (WGS) entry which is preliminary data.</text>
</comment>
<evidence type="ECO:0000313" key="2">
    <source>
        <dbReference type="Proteomes" id="UP000004947"/>
    </source>
</evidence>
<dbReference type="EMBL" id="ABCK01000019">
    <property type="protein sequence ID" value="EDM26129.1"/>
    <property type="molecule type" value="Genomic_DNA"/>
</dbReference>
<organism evidence="1 2">
    <name type="scientific">Lentisphaera araneosa HTCC2155</name>
    <dbReference type="NCBI Taxonomy" id="313628"/>
    <lineage>
        <taxon>Bacteria</taxon>
        <taxon>Pseudomonadati</taxon>
        <taxon>Lentisphaerota</taxon>
        <taxon>Lentisphaeria</taxon>
        <taxon>Lentisphaerales</taxon>
        <taxon>Lentisphaeraceae</taxon>
        <taxon>Lentisphaera</taxon>
    </lineage>
</organism>
<proteinExistence type="predicted"/>
<reference evidence="1 2" key="1">
    <citation type="journal article" date="2010" name="J. Bacteriol.">
        <title>Genome sequence of Lentisphaera araneosa HTCC2155T, the type species of the order Lentisphaerales in the phylum Lentisphaerae.</title>
        <authorList>
            <person name="Thrash J.C."/>
            <person name="Cho J.C."/>
            <person name="Vergin K.L."/>
            <person name="Morris R.M."/>
            <person name="Giovannoni S.J."/>
        </authorList>
    </citation>
    <scope>NUCLEOTIDE SEQUENCE [LARGE SCALE GENOMIC DNA]</scope>
    <source>
        <strain evidence="1 2">HTCC2155</strain>
    </source>
</reference>
<keyword evidence="2" id="KW-1185">Reference proteome</keyword>
<accession>A6DQ78</accession>
<protein>
    <submittedName>
        <fullName evidence="1">Uncharacterized protein</fullName>
    </submittedName>
</protein>
<dbReference type="STRING" id="313628.LNTAR_16318"/>
<dbReference type="AlphaFoldDB" id="A6DQ78"/>
<sequence>MIKLEDLNTTLPDSTKIDFFDVFWKVWSVNGFGTMTKKDTELLIFSCLQEAFPDSDVMTNYEWAQTLRLTPAKIKTMRLDAHLKFGHLFKDEQDFSSHFLNIQNVDLKGIKTGSEIIDVTVSFVVEDPVIQMELEQKLKDIGTYLDFHRNREVVKIRLIDFFRIMAEEDERLLINKWLETKSVEEVKAKEIATRVKAKEYSQKSELDKLMDFADDLSAFCQTTKLTEHLKKIFKSQGER</sequence>
<evidence type="ECO:0000313" key="1">
    <source>
        <dbReference type="EMBL" id="EDM26129.1"/>
    </source>
</evidence>
<name>A6DQ78_9BACT</name>
<dbReference type="Proteomes" id="UP000004947">
    <property type="component" value="Unassembled WGS sequence"/>
</dbReference>
<gene>
    <name evidence="1" type="ORF">LNTAR_16318</name>
</gene>
<dbReference type="eggNOG" id="ENOG5033IPQ">
    <property type="taxonomic scope" value="Bacteria"/>
</dbReference>